<dbReference type="Proteomes" id="UP000301309">
    <property type="component" value="Unassembled WGS sequence"/>
</dbReference>
<dbReference type="InterPro" id="IPR016035">
    <property type="entry name" value="Acyl_Trfase/lysoPLipase"/>
</dbReference>
<evidence type="ECO:0000259" key="9">
    <source>
        <dbReference type="PROSITE" id="PS50075"/>
    </source>
</evidence>
<dbReference type="PROSITE" id="PS00012">
    <property type="entry name" value="PHOSPHOPANTETHEINE"/>
    <property type="match status" value="2"/>
</dbReference>
<dbReference type="InterPro" id="IPR020841">
    <property type="entry name" value="PKS_Beta-ketoAc_synthase_dom"/>
</dbReference>
<keyword evidence="2" id="KW-0596">Phosphopantetheine</keyword>
<feature type="domain" description="Carrier" evidence="9">
    <location>
        <begin position="2550"/>
        <end position="2624"/>
    </location>
</feature>
<dbReference type="SUPFAM" id="SSF47336">
    <property type="entry name" value="ACP-like"/>
    <property type="match status" value="2"/>
</dbReference>
<accession>A0A4D4KS26</accession>
<dbReference type="PROSITE" id="PS00606">
    <property type="entry name" value="KS3_1"/>
    <property type="match status" value="1"/>
</dbReference>
<evidence type="ECO:0000256" key="8">
    <source>
        <dbReference type="PROSITE-ProRule" id="PRU01363"/>
    </source>
</evidence>
<comment type="caution">
    <text evidence="12">The sequence shown here is derived from an EMBL/GenBank/DDBJ whole genome shotgun (WGS) entry which is preliminary data.</text>
</comment>
<dbReference type="GO" id="GO:0004312">
    <property type="term" value="F:fatty acid synthase activity"/>
    <property type="evidence" value="ECO:0007669"/>
    <property type="project" value="TreeGrafter"/>
</dbReference>
<feature type="active site" description="Proton donor; for dehydratase activity" evidence="8">
    <location>
        <position position="2024"/>
    </location>
</feature>
<comment type="pathway">
    <text evidence="1">Antibiotic biosynthesis.</text>
</comment>
<reference evidence="12 13" key="1">
    <citation type="journal article" date="2020" name="Int. J. Syst. Evol. Microbiol.">
        <title>Reclassification of Streptomyces castelarensis and Streptomyces sporoclivatus as later heterotypic synonyms of Streptomyces antimycoticus.</title>
        <authorList>
            <person name="Komaki H."/>
            <person name="Tamura T."/>
        </authorList>
    </citation>
    <scope>NUCLEOTIDE SEQUENCE [LARGE SCALE GENOMIC DNA]</scope>
    <source>
        <strain evidence="12 13">NBRC 13459</strain>
    </source>
</reference>
<feature type="domain" description="Carrier" evidence="9">
    <location>
        <begin position="866"/>
        <end position="941"/>
    </location>
</feature>
<dbReference type="Pfam" id="PF00698">
    <property type="entry name" value="Acyl_transf_1"/>
    <property type="match status" value="2"/>
</dbReference>
<dbReference type="PANTHER" id="PTHR43775:SF51">
    <property type="entry name" value="INACTIVE PHENOLPHTHIOCEROL SYNTHESIS POLYKETIDE SYNTHASE TYPE I PKS1-RELATED"/>
    <property type="match status" value="1"/>
</dbReference>
<dbReference type="SMART" id="SM00825">
    <property type="entry name" value="PKS_KS"/>
    <property type="match status" value="1"/>
</dbReference>
<dbReference type="Pfam" id="PF22953">
    <property type="entry name" value="SpnB_Rossmann"/>
    <property type="match status" value="1"/>
</dbReference>
<dbReference type="GO" id="GO:0033068">
    <property type="term" value="P:macrolide biosynthetic process"/>
    <property type="evidence" value="ECO:0007669"/>
    <property type="project" value="UniProtKB-ARBA"/>
</dbReference>
<dbReference type="InterPro" id="IPR001227">
    <property type="entry name" value="Ac_transferase_dom_sf"/>
</dbReference>
<feature type="domain" description="Ketosynthase family 3 (KS3)" evidence="10">
    <location>
        <begin position="966"/>
        <end position="1386"/>
    </location>
</feature>
<dbReference type="InterPro" id="IPR016036">
    <property type="entry name" value="Malonyl_transacylase_ACP-bd"/>
</dbReference>
<evidence type="ECO:0000313" key="13">
    <source>
        <dbReference type="Proteomes" id="UP000301309"/>
    </source>
</evidence>
<dbReference type="CDD" id="cd08956">
    <property type="entry name" value="KR_3_FAS_SDR_x"/>
    <property type="match status" value="1"/>
</dbReference>
<feature type="region of interest" description="N-terminal hotdog fold" evidence="8">
    <location>
        <begin position="1832"/>
        <end position="1952"/>
    </location>
</feature>
<dbReference type="Gene3D" id="3.40.47.10">
    <property type="match status" value="1"/>
</dbReference>
<dbReference type="Pfam" id="PF08659">
    <property type="entry name" value="KR"/>
    <property type="match status" value="2"/>
</dbReference>
<dbReference type="InterPro" id="IPR020807">
    <property type="entry name" value="PKS_DH"/>
</dbReference>
<dbReference type="FunFam" id="1.10.1200.10:FF:000007">
    <property type="entry name" value="Probable polyketide synthase pks17"/>
    <property type="match status" value="2"/>
</dbReference>
<dbReference type="Pfam" id="PF00109">
    <property type="entry name" value="ketoacyl-synt"/>
    <property type="match status" value="1"/>
</dbReference>
<keyword evidence="13" id="KW-1185">Reference proteome</keyword>
<dbReference type="Gene3D" id="3.30.70.3290">
    <property type="match status" value="2"/>
</dbReference>
<dbReference type="InterPro" id="IPR016039">
    <property type="entry name" value="Thiolase-like"/>
</dbReference>
<dbReference type="GO" id="GO:0004315">
    <property type="term" value="F:3-oxoacyl-[acyl-carrier-protein] synthase activity"/>
    <property type="evidence" value="ECO:0007669"/>
    <property type="project" value="InterPro"/>
</dbReference>
<dbReference type="SMART" id="SM00823">
    <property type="entry name" value="PKS_PP"/>
    <property type="match status" value="2"/>
</dbReference>
<dbReference type="InterPro" id="IPR049551">
    <property type="entry name" value="PKS_DH_C"/>
</dbReference>
<evidence type="ECO:0000256" key="5">
    <source>
        <dbReference type="ARBA" id="ARBA00023194"/>
    </source>
</evidence>
<dbReference type="Pfam" id="PF14765">
    <property type="entry name" value="PS-DH"/>
    <property type="match status" value="1"/>
</dbReference>
<dbReference type="CDD" id="cd00833">
    <property type="entry name" value="PKS"/>
    <property type="match status" value="1"/>
</dbReference>
<protein>
    <submittedName>
        <fullName evidence="12">Uncharacterized protein</fullName>
    </submittedName>
</protein>
<dbReference type="InterPro" id="IPR036736">
    <property type="entry name" value="ACP-like_sf"/>
</dbReference>
<proteinExistence type="predicted"/>
<dbReference type="Gene3D" id="3.40.366.10">
    <property type="entry name" value="Malonyl-Coenzyme A Acyl Carrier Protein, domain 2"/>
    <property type="match status" value="2"/>
</dbReference>
<sequence length="2624" mass="272937">MLRGVDAVANGMTAPGVVRGTGVPGEVVLVFPGQGSQWVGMAVELVGSSSVFARRLGECADALAPWVGWSLWDVLGDEVALGRVDVVQPVLWAVMVSLAEVWASFGVVPSVVVGHSQGEIAAACVAGGLSLEDGARVVALRSRALLALAGRGGMVSVPVSADRLRGRPGLSVAAVNGPVSTVVSGSVEVLDGVLAEFAEARRIPVDYASHSVQVEEVREGLAEALASVRPCSGGVPFYSTVTGRLMDTVELDGEYWYRNLRETVEFRSAVEGLLELGHTVFVEASPHPVLTVGIQDTADATGADIVATGSLRRDEGGVRRFLTSLAELHVRGVRIDWGPLFAGVSPVELPTYAFQRERFWLGADTAESAESAESAVDTWRYQISWKPLPDMDTPALSGTWLAVVPEGDEWAMAGARALAEPGRARVRTLQVPCDADRRTLAGLLTDVAGSDDVTGVVSFLAADEGPHPTHPALSRGMAHTVELVSALIAADVEAPLWCVTRAAVRALPVDPAPSPAQAAVWGFGRVAGLERSERWGGLIDLPGHCDAQVLRRFVAVLARAAGEDQVAVRPSAALGRRLEPAPRTGPADTWRPHGTVLITGGTGALGAHVARWLAQAGAEHLVLLGRRGPQAPGAAALEDELTALGARVTMTACDVTERAALAEALMSVPDLTAVVHLAGTVRFGGSLDAGLDEYAAVFDAKVTGALLLDELLDHESLEAFVLFSSAAAVWGGVGQAGYAAANALLDAVAQRRRARGLPATSIGWGTWGGSLAPEDEERLSRIGLRPMRPEVAVSALRHVVGSAEPCPAIADVDWETFGPAFTAGRPSPLLGELPQLRNSSGTTAMVGDHSALRRRLAEVSPADQDRTLVDLVREHAAELLGHRGPAAIDPTVPFRQLGFDSLTAVELRTRLNAATGLRLPATLLFDHPSCRSVADLLRSELLRDRSGPLAAPSATEAVPAGVVASDEPIAIVAMSCRFPGGIGSPEDLWRVVSEGGEVLSDFPDDRGWDVDGLYDPDPDRPGTSYVRTGGFLHDAAEFDAELFGISPREALAMDPQQRLLLESAWQVLERAGMAPTSLRSSGTGVFIGGWTQGYPSASDEGYALTGAATSVMSGRIAYALGLEGPALTVDTACSSSLVALHLASEALRRGECSLALAGGVTVMATPSTFVEFSRQRGLAPDGRCKAFAGAADGTGWGEGVGMLLLERLSDAERNGHRVLAVVRGSAVNQDGASNGLTAPNGPSQQRVIRQALASAGLVALDVDAVEAHGTGTTLGDPIEAQALLATYGQGRDAGRPLWLGSVKSNIGHTQAAAGVAGVIKMVMAMRHGVLPRTLHVDEPTPKVDWTTGAVELLTESAEWPQTGRPRRAGVSAFGVSGTNAHVILEQAPEVAAEGRQGRGEPMAVPWVLSGANEAGLRGQIDRLRAFVDDNPTLDPADVGWSLAATRALLPYRTVVVGADLAELRRGLDTAEVVGAAEPDRGAVLVFPGQGSQWVGMAVELVGSSSVFARRLGECADALAPWVGWSLWDVLGDEVALGRVDVVQPVLWAVMVSLAEVWASFGVVPSVVVGHSQGEIAAACVAGGLSLEDGARVVALRSRALLALAGRGGMVSVPVSADRLRGRPGLSVAAVNGPVSTVVSGSVEVLDGVLAEFAEARRIPVDYASHSVQVEEVREGLAEALASVRPCSGGVPFYSTVTGRLMDTVELDGEYWYRNLRETVEFRSAVEGLLELGHTVFVEASPHPVLTVGIQDTADATDTDIVVTGSLRRDDGGPARFLSALARLHVRGVAVEWRAAFAGLDAHAVDLPTYAFQRRRFWAASLRQTPGAGQFDHPLLGALVPLPDSGGGLLTGVLTLAGQPWLAEHSVSGVALFPGTGFVELVLQAGLRWGCGVVEELTLEGPLVLPERGEVEVQVSVGGVDEAGRRSVSVFSCREGEWVRHAVGVLGVADGVEPVAEVWPPVGAERVGVEGVYEALAERGYGYGPVFQGLRDAWRRGDEVFVEAVVPAEARGDAARCAVHPALLDAGLHGVGLGGLITDDGRAYLLFSWSGVRLHAVGASAVRMTLTPAGPDAVSLRVTDEAGEAVLSVDSLVLRPVTDGQLAEAEVGNRDALHRVEWVDAGVCSAGSFVEWGEVAAGGAVPECVVLSGVDVAGVLEALRVWVGEERFEGSRLVVVTRGAVSVGGEGVEDVGGGAVWGLVRSAQSEHPGRFVLVDADVDADVDTGVVPDVVGLGESQVAVRGGRVWVPRLVGVNSGGGVRAGGGVVRRGLGSGVALVTGGTGLLGGLVARHLVSAYGVGELVLVSRRGPGAPGVGALVGELEELGAGVRVVACDVADRGAVAELVGSIEGLRVVVHAAGAVDDGVIGSLDGGRLRGVMGPKAWGAWHLHELTSGLDLSAFVLFSSAAGVLGNAGQGGYAAANGFLDALAAHRRARGLPAVSIAWGFWEERSELTADLAEVQLSRISRSVGTSIGSAQGLDLFDAALAADEPMVLATPLNLPALREQAAAGTLPSILSGLVAAPVRRAADTGRTPAGLRHQLAGVTEAERQQRILRLVQEHVADVLGHASAESVDTSRTFQEIGFDSLTAVELRNRISATTCIRLPATAVFDHPTPGCWPSECWPR</sequence>
<dbReference type="InterPro" id="IPR009081">
    <property type="entry name" value="PP-bd_ACP"/>
</dbReference>
<gene>
    <name evidence="12" type="ORF">SVIO_016070</name>
</gene>
<dbReference type="SUPFAM" id="SSF55048">
    <property type="entry name" value="Probable ACP-binding domain of malonyl-CoA ACP transacylase"/>
    <property type="match status" value="2"/>
</dbReference>
<evidence type="ECO:0000313" key="12">
    <source>
        <dbReference type="EMBL" id="GDY50984.1"/>
    </source>
</evidence>
<dbReference type="InterPro" id="IPR055123">
    <property type="entry name" value="SpnB-like_Rossmann"/>
</dbReference>
<dbReference type="Gene3D" id="3.10.129.110">
    <property type="entry name" value="Polyketide synthase dehydratase"/>
    <property type="match status" value="1"/>
</dbReference>
<keyword evidence="4" id="KW-0808">Transferase</keyword>
<dbReference type="SMART" id="SM00822">
    <property type="entry name" value="PKS_KR"/>
    <property type="match status" value="2"/>
</dbReference>
<dbReference type="Gene3D" id="1.10.1200.10">
    <property type="entry name" value="ACP-like"/>
    <property type="match status" value="2"/>
</dbReference>
<dbReference type="InterPro" id="IPR014030">
    <property type="entry name" value="Ketoacyl_synth_N"/>
</dbReference>
<keyword evidence="7" id="KW-0012">Acyltransferase</keyword>
<dbReference type="GO" id="GO:0006633">
    <property type="term" value="P:fatty acid biosynthetic process"/>
    <property type="evidence" value="ECO:0007669"/>
    <property type="project" value="InterPro"/>
</dbReference>
<dbReference type="InterPro" id="IPR018201">
    <property type="entry name" value="Ketoacyl_synth_AS"/>
</dbReference>
<dbReference type="Gene3D" id="3.40.50.720">
    <property type="entry name" value="NAD(P)-binding Rossmann-like Domain"/>
    <property type="match status" value="2"/>
</dbReference>
<dbReference type="SUPFAM" id="SSF53901">
    <property type="entry name" value="Thiolase-like"/>
    <property type="match status" value="1"/>
</dbReference>
<dbReference type="FunFam" id="3.40.47.10:FF:000019">
    <property type="entry name" value="Polyketide synthase type I"/>
    <property type="match status" value="1"/>
</dbReference>
<dbReference type="PROSITE" id="PS52019">
    <property type="entry name" value="PKS_MFAS_DH"/>
    <property type="match status" value="1"/>
</dbReference>
<dbReference type="SMART" id="SM01294">
    <property type="entry name" value="PKS_PP_betabranch"/>
    <property type="match status" value="1"/>
</dbReference>
<dbReference type="InterPro" id="IPR049552">
    <property type="entry name" value="PKS_DH_N"/>
</dbReference>
<dbReference type="SUPFAM" id="SSF52151">
    <property type="entry name" value="FabD/lysophospholipase-like"/>
    <property type="match status" value="2"/>
</dbReference>
<evidence type="ECO:0000256" key="1">
    <source>
        <dbReference type="ARBA" id="ARBA00004792"/>
    </source>
</evidence>
<dbReference type="SMART" id="SM00827">
    <property type="entry name" value="PKS_AT"/>
    <property type="match status" value="2"/>
</dbReference>
<dbReference type="InterPro" id="IPR036291">
    <property type="entry name" value="NAD(P)-bd_dom_sf"/>
</dbReference>
<evidence type="ECO:0000259" key="10">
    <source>
        <dbReference type="PROSITE" id="PS52004"/>
    </source>
</evidence>
<evidence type="ECO:0000256" key="7">
    <source>
        <dbReference type="ARBA" id="ARBA00023315"/>
    </source>
</evidence>
<evidence type="ECO:0000256" key="3">
    <source>
        <dbReference type="ARBA" id="ARBA00022553"/>
    </source>
</evidence>
<feature type="domain" description="PKS/mFAS DH" evidence="11">
    <location>
        <begin position="1832"/>
        <end position="2102"/>
    </location>
</feature>
<evidence type="ECO:0000256" key="4">
    <source>
        <dbReference type="ARBA" id="ARBA00022679"/>
    </source>
</evidence>
<feature type="region of interest" description="C-terminal hotdog fold" evidence="8">
    <location>
        <begin position="1963"/>
        <end position="2102"/>
    </location>
</feature>
<dbReference type="InterPro" id="IPR050091">
    <property type="entry name" value="PKS_NRPS_Biosynth_Enz"/>
</dbReference>
<keyword evidence="6" id="KW-0511">Multifunctional enzyme</keyword>
<organism evidence="12 13">
    <name type="scientific">Streptomyces violaceusniger</name>
    <dbReference type="NCBI Taxonomy" id="68280"/>
    <lineage>
        <taxon>Bacteria</taxon>
        <taxon>Bacillati</taxon>
        <taxon>Actinomycetota</taxon>
        <taxon>Actinomycetes</taxon>
        <taxon>Kitasatosporales</taxon>
        <taxon>Streptomycetaceae</taxon>
        <taxon>Streptomyces</taxon>
        <taxon>Streptomyces violaceusniger group</taxon>
    </lineage>
</organism>
<keyword evidence="3" id="KW-0597">Phosphoprotein</keyword>
<dbReference type="SMART" id="SM00826">
    <property type="entry name" value="PKS_DH"/>
    <property type="match status" value="1"/>
</dbReference>
<dbReference type="CDD" id="cd08952">
    <property type="entry name" value="KR_1_SDR_x"/>
    <property type="match status" value="1"/>
</dbReference>
<dbReference type="SUPFAM" id="SSF51735">
    <property type="entry name" value="NAD(P)-binding Rossmann-fold domains"/>
    <property type="match status" value="4"/>
</dbReference>
<dbReference type="InterPro" id="IPR057326">
    <property type="entry name" value="KR_dom"/>
</dbReference>
<dbReference type="GO" id="GO:0031177">
    <property type="term" value="F:phosphopantetheine binding"/>
    <property type="evidence" value="ECO:0007669"/>
    <property type="project" value="InterPro"/>
</dbReference>
<dbReference type="InterPro" id="IPR032821">
    <property type="entry name" value="PKS_assoc"/>
</dbReference>
<dbReference type="InterPro" id="IPR020806">
    <property type="entry name" value="PKS_PP-bd"/>
</dbReference>
<dbReference type="PROSITE" id="PS52004">
    <property type="entry name" value="KS3_2"/>
    <property type="match status" value="1"/>
</dbReference>
<dbReference type="InterPro" id="IPR013968">
    <property type="entry name" value="PKS_KR"/>
</dbReference>
<dbReference type="InterPro" id="IPR049900">
    <property type="entry name" value="PKS_mFAS_DH"/>
</dbReference>
<dbReference type="InterPro" id="IPR014031">
    <property type="entry name" value="Ketoacyl_synth_C"/>
</dbReference>
<dbReference type="EMBL" id="BJHW01000001">
    <property type="protein sequence ID" value="GDY50984.1"/>
    <property type="molecule type" value="Genomic_DNA"/>
</dbReference>
<dbReference type="PROSITE" id="PS50075">
    <property type="entry name" value="CARRIER"/>
    <property type="match status" value="2"/>
</dbReference>
<dbReference type="Pfam" id="PF16197">
    <property type="entry name" value="KAsynt_C_assoc"/>
    <property type="match status" value="1"/>
</dbReference>
<evidence type="ECO:0000256" key="2">
    <source>
        <dbReference type="ARBA" id="ARBA00022450"/>
    </source>
</evidence>
<dbReference type="PANTHER" id="PTHR43775">
    <property type="entry name" value="FATTY ACID SYNTHASE"/>
    <property type="match status" value="1"/>
</dbReference>
<dbReference type="InterPro" id="IPR042104">
    <property type="entry name" value="PKS_dehydratase_sf"/>
</dbReference>
<dbReference type="Pfam" id="PF02801">
    <property type="entry name" value="Ketoacyl-synt_C"/>
    <property type="match status" value="1"/>
</dbReference>
<name>A0A4D4KS26_STRVO</name>
<dbReference type="InterPro" id="IPR014043">
    <property type="entry name" value="Acyl_transferase_dom"/>
</dbReference>
<feature type="active site" description="Proton acceptor; for dehydratase activity" evidence="8">
    <location>
        <position position="1864"/>
    </location>
</feature>
<evidence type="ECO:0000256" key="6">
    <source>
        <dbReference type="ARBA" id="ARBA00023268"/>
    </source>
</evidence>
<dbReference type="Pfam" id="PF00550">
    <property type="entry name" value="PP-binding"/>
    <property type="match status" value="2"/>
</dbReference>
<keyword evidence="5" id="KW-0045">Antibiotic biosynthesis</keyword>
<dbReference type="InterPro" id="IPR006162">
    <property type="entry name" value="Ppantetheine_attach_site"/>
</dbReference>
<dbReference type="Pfam" id="PF21089">
    <property type="entry name" value="PKS_DH_N"/>
    <property type="match status" value="1"/>
</dbReference>
<evidence type="ECO:0000259" key="11">
    <source>
        <dbReference type="PROSITE" id="PS52019"/>
    </source>
</evidence>